<organism evidence="1 2">
    <name type="scientific">Porites evermanni</name>
    <dbReference type="NCBI Taxonomy" id="104178"/>
    <lineage>
        <taxon>Eukaryota</taxon>
        <taxon>Metazoa</taxon>
        <taxon>Cnidaria</taxon>
        <taxon>Anthozoa</taxon>
        <taxon>Hexacorallia</taxon>
        <taxon>Scleractinia</taxon>
        <taxon>Fungiina</taxon>
        <taxon>Poritidae</taxon>
        <taxon>Porites</taxon>
    </lineage>
</organism>
<name>A0ABN8MC59_9CNID</name>
<protein>
    <submittedName>
        <fullName evidence="1">Uncharacterized protein</fullName>
    </submittedName>
</protein>
<feature type="non-terminal residue" evidence="1">
    <location>
        <position position="1"/>
    </location>
</feature>
<comment type="caution">
    <text evidence="1">The sequence shown here is derived from an EMBL/GenBank/DDBJ whole genome shotgun (WGS) entry which is preliminary data.</text>
</comment>
<dbReference type="EMBL" id="CALNXI010000441">
    <property type="protein sequence ID" value="CAH3027211.1"/>
    <property type="molecule type" value="Genomic_DNA"/>
</dbReference>
<accession>A0ABN8MC59</accession>
<evidence type="ECO:0000313" key="1">
    <source>
        <dbReference type="EMBL" id="CAH3027211.1"/>
    </source>
</evidence>
<dbReference type="PANTHER" id="PTHR13627:SF35">
    <property type="entry name" value="LICD FAMILY PROTEIN"/>
    <property type="match status" value="1"/>
</dbReference>
<proteinExistence type="predicted"/>
<dbReference type="PANTHER" id="PTHR13627">
    <property type="entry name" value="FUKUTIN RELATED PROTEIN"/>
    <property type="match status" value="1"/>
</dbReference>
<evidence type="ECO:0000313" key="2">
    <source>
        <dbReference type="Proteomes" id="UP001159427"/>
    </source>
</evidence>
<dbReference type="Proteomes" id="UP001159427">
    <property type="component" value="Unassembled WGS sequence"/>
</dbReference>
<dbReference type="InterPro" id="IPR052613">
    <property type="entry name" value="LicD_transferase"/>
</dbReference>
<gene>
    <name evidence="1" type="ORF">PEVE_00031028</name>
</gene>
<sequence>GTLLGAHRTGDILRHDHDADISLLLNSDPGEAFRDLAKIGIVANGLVAKLGSVSLDFVRWKPVNTTIHGKTEVMLHKFYPSWVKDNMVVRYHHKLETFPQSWVIPSQKIKFQGVDVAVPNPPERLLSFRYPYTFGTFGVQFPYKWKCWVPCLLRKSVGC</sequence>
<keyword evidence="2" id="KW-1185">Reference proteome</keyword>
<reference evidence="1 2" key="1">
    <citation type="submission" date="2022-05" db="EMBL/GenBank/DDBJ databases">
        <authorList>
            <consortium name="Genoscope - CEA"/>
            <person name="William W."/>
        </authorList>
    </citation>
    <scope>NUCLEOTIDE SEQUENCE [LARGE SCALE GENOMIC DNA]</scope>
</reference>